<dbReference type="InterPro" id="IPR058922">
    <property type="entry name" value="WHD_DRP"/>
</dbReference>
<evidence type="ECO:0000259" key="5">
    <source>
        <dbReference type="Pfam" id="PF23559"/>
    </source>
</evidence>
<dbReference type="Gene3D" id="3.80.10.10">
    <property type="entry name" value="Ribonuclease Inhibitor"/>
    <property type="match status" value="1"/>
</dbReference>
<sequence>MTEVRELTYDIEDSIDDMMAPPARATRSGANRNSRWRRVGSVKIARLPRMKLSTRINKVAQLWLDLVREAIDRRERYLLEDDSSNTMFVFSAQGVSVDNSVADNPKMQHASGSSRRVSRHRKQAKHRTLVREQRGKKCISSMMITARASTLSNMSFQVQHGGIGKTTLAKQLYQELGGQFMCRAFVRVSQKPNIRKVLWDVLTQIQRHRRLTRACSVQSLIDDIHGYLKDKRYFIVIDDLWQTTVWDIVVSAFPQSNNCSRILITTEMEDVALECSGYLSDCLLKMKPLGDVDSTKLFMNIVFGSELQKSDKVLDEVSFEITRRSGGLALATTCVAGVARASSIQQTQLGTWSNNNNNKAFKSDIKNFLSTTLTSSGTKEMMNEILHFCYDSLPQHLRTCLLYLSMYPEGYIISKAALIRRWIAEGFICAASEEDTEEIADSYFNDLISHRLILPNRVKHIDGVISCTVHHMVLDMIKCKSKETNFTTVTDYPHITAGLSIKLIRVLVLEIWGEHNGCTSLDFTRLCTLLHLRYVNITSDIMVQLPDKMVGLQNLETFQVDARVSSVPLDIIDLPRLSHLRIKDEIELPDGVGSIRSLHTLQYFDLAHNSEDNVQSLGGLSNLQNLHLTCSKAGSEEHLKRNLDALSTSVGKLDDLCSLTLAPGALGAARIPLEGSIIVSCVPECIKRLEMPPQICIFSRLPECMGRLRKLRVLKISVRELLRNDIDRLSELPALVVLTLHVRVARVGVVVIQSASFPALRYFKYRSSVLSMVFRAGAMPNLDCLKLGFHAQREKQYGRMLGGVEHLRHLKEITGEITIANGASESDRRAAESDFHNTIELSSQKWYAVSGHPRFPSVRVKLADSWVVPEEEGYEGGVTGMATTDRDLVCENLPFPLDVLPFVISFTSPVDACRSSAVCTAFHAVASSDQVWDRFIPADYRSMLSRAVDPVDLGFASTKKELFTTLAEQHIFIDDGNKSFWLDRTTGAKSYMLASKLLAITWGGTPQYWRRTASRDSRFEEVAELIDVCWLDIIATIDCRELSLNTTYTAYLVFGLNDRSFGLDSETQEACITIAGEVSTRHTISLHARARSQRRLGSSSRYWLQHHQWENEEDSKNEDNEELEEEEDDHLWVEDKEDDKNEDSEEEDDSDTDVEEDENEDDGEKDEEEEEDDDDDMEVEEVKDIDNEENETEEEEKYNIELEETGDAEEEESDDELEEQENDFQHFDLPINTAHRMQRTPPDIGGSSDLSDSLEDEQEEDAVRYPRARGDGWMEVTLGDFYNGNLDDGTIEIRLMEHRSLNWKSGLIVEGVEIRPKLECDKQAATS</sequence>
<evidence type="ECO:0000313" key="8">
    <source>
        <dbReference type="Proteomes" id="UP000604825"/>
    </source>
</evidence>
<organism evidence="7 8">
    <name type="scientific">Miscanthus lutarioriparius</name>
    <dbReference type="NCBI Taxonomy" id="422564"/>
    <lineage>
        <taxon>Eukaryota</taxon>
        <taxon>Viridiplantae</taxon>
        <taxon>Streptophyta</taxon>
        <taxon>Embryophyta</taxon>
        <taxon>Tracheophyta</taxon>
        <taxon>Spermatophyta</taxon>
        <taxon>Magnoliopsida</taxon>
        <taxon>Liliopsida</taxon>
        <taxon>Poales</taxon>
        <taxon>Poaceae</taxon>
        <taxon>PACMAD clade</taxon>
        <taxon>Panicoideae</taxon>
        <taxon>Andropogonodae</taxon>
        <taxon>Andropogoneae</taxon>
        <taxon>Saccharinae</taxon>
        <taxon>Miscanthus</taxon>
    </lineage>
</organism>
<dbReference type="PANTHER" id="PTHR23155:SF1094">
    <property type="entry name" value="OS11G0686400 PROTEIN"/>
    <property type="match status" value="1"/>
</dbReference>
<dbReference type="InterPro" id="IPR044974">
    <property type="entry name" value="Disease_R_plants"/>
</dbReference>
<dbReference type="GO" id="GO:0002758">
    <property type="term" value="P:innate immune response-activating signaling pathway"/>
    <property type="evidence" value="ECO:0007669"/>
    <property type="project" value="UniProtKB-ARBA"/>
</dbReference>
<dbReference type="GO" id="GO:0043531">
    <property type="term" value="F:ADP binding"/>
    <property type="evidence" value="ECO:0007669"/>
    <property type="project" value="InterPro"/>
</dbReference>
<comment type="caution">
    <text evidence="7">The sequence shown here is derived from an EMBL/GenBank/DDBJ whole genome shotgun (WGS) entry which is preliminary data.</text>
</comment>
<evidence type="ECO:0000259" key="4">
    <source>
        <dbReference type="Pfam" id="PF00931"/>
    </source>
</evidence>
<dbReference type="InterPro" id="IPR032675">
    <property type="entry name" value="LRR_dom_sf"/>
</dbReference>
<dbReference type="SUPFAM" id="SSF52058">
    <property type="entry name" value="L domain-like"/>
    <property type="match status" value="1"/>
</dbReference>
<dbReference type="SUPFAM" id="SSF52540">
    <property type="entry name" value="P-loop containing nucleoside triphosphate hydrolases"/>
    <property type="match status" value="1"/>
</dbReference>
<feature type="region of interest" description="Disordered" evidence="3">
    <location>
        <begin position="1109"/>
        <end position="1265"/>
    </location>
</feature>
<dbReference type="Pfam" id="PF23598">
    <property type="entry name" value="LRR_14"/>
    <property type="match status" value="1"/>
</dbReference>
<dbReference type="EMBL" id="CAJGYO010000010">
    <property type="protein sequence ID" value="CAD6257330.1"/>
    <property type="molecule type" value="Genomic_DNA"/>
</dbReference>
<name>A0A811QKI3_9POAL</name>
<dbReference type="Gene3D" id="1.10.10.10">
    <property type="entry name" value="Winged helix-like DNA-binding domain superfamily/Winged helix DNA-binding domain"/>
    <property type="match status" value="1"/>
</dbReference>
<evidence type="ECO:0000259" key="6">
    <source>
        <dbReference type="Pfam" id="PF23598"/>
    </source>
</evidence>
<keyword evidence="1" id="KW-0677">Repeat</keyword>
<feature type="compositionally biased region" description="Acidic residues" evidence="3">
    <location>
        <begin position="1111"/>
        <end position="1179"/>
    </location>
</feature>
<gene>
    <name evidence="7" type="ORF">NCGR_LOCUS40815</name>
</gene>
<keyword evidence="2" id="KW-0611">Plant defense</keyword>
<dbReference type="OrthoDB" id="1918565at2759"/>
<dbReference type="InterPro" id="IPR027417">
    <property type="entry name" value="P-loop_NTPase"/>
</dbReference>
<dbReference type="InterPro" id="IPR055414">
    <property type="entry name" value="LRR_R13L4/SHOC2-like"/>
</dbReference>
<evidence type="ECO:0000313" key="7">
    <source>
        <dbReference type="EMBL" id="CAD6257330.1"/>
    </source>
</evidence>
<keyword evidence="8" id="KW-1185">Reference proteome</keyword>
<feature type="region of interest" description="Disordered" evidence="3">
    <location>
        <begin position="100"/>
        <end position="127"/>
    </location>
</feature>
<evidence type="ECO:0000256" key="2">
    <source>
        <dbReference type="ARBA" id="ARBA00022821"/>
    </source>
</evidence>
<protein>
    <recommendedName>
        <fullName evidence="9">NB-ARC domain-containing protein</fullName>
    </recommendedName>
</protein>
<proteinExistence type="predicted"/>
<dbReference type="PANTHER" id="PTHR23155">
    <property type="entry name" value="DISEASE RESISTANCE PROTEIN RP"/>
    <property type="match status" value="1"/>
</dbReference>
<feature type="compositionally biased region" description="Basic residues" evidence="3">
    <location>
        <begin position="116"/>
        <end position="127"/>
    </location>
</feature>
<accession>A0A811QKI3</accession>
<dbReference type="InterPro" id="IPR036047">
    <property type="entry name" value="F-box-like_dom_sf"/>
</dbReference>
<dbReference type="Pfam" id="PF00931">
    <property type="entry name" value="NB-ARC"/>
    <property type="match status" value="1"/>
</dbReference>
<dbReference type="Pfam" id="PF14299">
    <property type="entry name" value="PP2"/>
    <property type="match status" value="1"/>
</dbReference>
<dbReference type="InterPro" id="IPR002182">
    <property type="entry name" value="NB-ARC"/>
</dbReference>
<dbReference type="SUPFAM" id="SSF81383">
    <property type="entry name" value="F-box domain"/>
    <property type="match status" value="1"/>
</dbReference>
<evidence type="ECO:0000256" key="3">
    <source>
        <dbReference type="SAM" id="MobiDB-lite"/>
    </source>
</evidence>
<dbReference type="GO" id="GO:0042742">
    <property type="term" value="P:defense response to bacterium"/>
    <property type="evidence" value="ECO:0007669"/>
    <property type="project" value="UniProtKB-ARBA"/>
</dbReference>
<dbReference type="Proteomes" id="UP000604825">
    <property type="component" value="Unassembled WGS sequence"/>
</dbReference>
<feature type="domain" description="Disease resistance R13L4/SHOC-2-like LRR" evidence="6">
    <location>
        <begin position="500"/>
        <end position="840"/>
    </location>
</feature>
<evidence type="ECO:0008006" key="9">
    <source>
        <dbReference type="Google" id="ProtNLM"/>
    </source>
</evidence>
<dbReference type="InterPro" id="IPR036388">
    <property type="entry name" value="WH-like_DNA-bd_sf"/>
</dbReference>
<evidence type="ECO:0000256" key="1">
    <source>
        <dbReference type="ARBA" id="ARBA00022737"/>
    </source>
</evidence>
<dbReference type="Pfam" id="PF23559">
    <property type="entry name" value="WHD_DRP"/>
    <property type="match status" value="1"/>
</dbReference>
<dbReference type="GO" id="GO:0009626">
    <property type="term" value="P:plant-type hypersensitive response"/>
    <property type="evidence" value="ECO:0007669"/>
    <property type="project" value="UniProtKB-ARBA"/>
</dbReference>
<feature type="compositionally biased region" description="Acidic residues" evidence="3">
    <location>
        <begin position="1186"/>
        <end position="1222"/>
    </location>
</feature>
<feature type="domain" description="NB-ARC" evidence="4">
    <location>
        <begin position="160"/>
        <end position="306"/>
    </location>
</feature>
<dbReference type="InterPro" id="IPR025886">
    <property type="entry name" value="PP2-like"/>
</dbReference>
<dbReference type="Gene3D" id="3.40.50.300">
    <property type="entry name" value="P-loop containing nucleotide triphosphate hydrolases"/>
    <property type="match status" value="1"/>
</dbReference>
<feature type="domain" description="Disease resistance protein winged helix" evidence="5">
    <location>
        <begin position="406"/>
        <end position="477"/>
    </location>
</feature>
<reference evidence="7" key="1">
    <citation type="submission" date="2020-10" db="EMBL/GenBank/DDBJ databases">
        <authorList>
            <person name="Han B."/>
            <person name="Lu T."/>
            <person name="Zhao Q."/>
            <person name="Huang X."/>
            <person name="Zhao Y."/>
        </authorList>
    </citation>
    <scope>NUCLEOTIDE SEQUENCE</scope>
</reference>
<dbReference type="FunFam" id="1.10.10.10:FF:000322">
    <property type="entry name" value="Probable disease resistance protein At1g63360"/>
    <property type="match status" value="1"/>
</dbReference>
<dbReference type="CDD" id="cd22162">
    <property type="entry name" value="F-box_AtSKIP3-like"/>
    <property type="match status" value="1"/>
</dbReference>